<dbReference type="GO" id="GO:0010340">
    <property type="term" value="F:carboxyl-O-methyltransferase activity"/>
    <property type="evidence" value="ECO:0007669"/>
    <property type="project" value="UniProtKB-UniRule"/>
</dbReference>
<dbReference type="GO" id="GO:0032259">
    <property type="term" value="P:methylation"/>
    <property type="evidence" value="ECO:0007669"/>
    <property type="project" value="UniProtKB-KW"/>
</dbReference>
<evidence type="ECO:0000256" key="1">
    <source>
        <dbReference type="ARBA" id="ARBA00000852"/>
    </source>
</evidence>
<dbReference type="InterPro" id="IPR029063">
    <property type="entry name" value="SAM-dependent_MTases_sf"/>
</dbReference>
<evidence type="ECO:0000313" key="10">
    <source>
        <dbReference type="EMBL" id="QDC43441.1"/>
    </source>
</evidence>
<dbReference type="GO" id="GO:0008757">
    <property type="term" value="F:S-adenosylmethionine-dependent methyltransferase activity"/>
    <property type="evidence" value="ECO:0007669"/>
    <property type="project" value="InterPro"/>
</dbReference>
<accession>A0A5B8CQC1</accession>
<evidence type="ECO:0000256" key="4">
    <source>
        <dbReference type="ARBA" id="ARBA00022603"/>
    </source>
</evidence>
<organism evidence="10 11">
    <name type="scientific">Methylophilus medardicus</name>
    <dbReference type="NCBI Taxonomy" id="2588534"/>
    <lineage>
        <taxon>Bacteria</taxon>
        <taxon>Pseudomonadati</taxon>
        <taxon>Pseudomonadota</taxon>
        <taxon>Betaproteobacteria</taxon>
        <taxon>Nitrosomonadales</taxon>
        <taxon>Methylophilaceae</taxon>
        <taxon>Methylophilus</taxon>
    </lineage>
</organism>
<dbReference type="PANTHER" id="PTHR13090">
    <property type="entry name" value="ARGININE-HYDROXYLASE NDUFAF5, MITOCHONDRIAL"/>
    <property type="match status" value="1"/>
</dbReference>
<evidence type="ECO:0000256" key="8">
    <source>
        <dbReference type="HAMAP-Rule" id="MF_00835"/>
    </source>
</evidence>
<gene>
    <name evidence="8 10" type="primary">bioC</name>
    <name evidence="10" type="ORF">FIU01_02150</name>
</gene>
<name>A0A5B8CQC1_9PROT</name>
<protein>
    <recommendedName>
        <fullName evidence="3 8">Malonyl-[acyl-carrier protein] O-methyltransferase</fullName>
        <shortName evidence="8">Malonyl-ACP O-methyltransferase</shortName>
        <ecNumber evidence="3 8">2.1.1.197</ecNumber>
    </recommendedName>
    <alternativeName>
        <fullName evidence="8">Biotin synthesis protein BioC</fullName>
    </alternativeName>
</protein>
<dbReference type="Gene3D" id="3.40.50.150">
    <property type="entry name" value="Vaccinia Virus protein VP39"/>
    <property type="match status" value="1"/>
</dbReference>
<reference evidence="11" key="1">
    <citation type="journal article" date="2019" name="ISME J.">
        <title>Evolution in action: habitat transition from sediment to the pelagial leads to genome streamlining in Methylophilaceae.</title>
        <authorList>
            <person name="Salcher M."/>
            <person name="Schaefle D."/>
            <person name="Kaspar M."/>
            <person name="Neuenschwander S.M."/>
            <person name="Ghai R."/>
        </authorList>
    </citation>
    <scope>NUCLEOTIDE SEQUENCE [LARGE SCALE GENOMIC DNA]</scope>
    <source>
        <strain evidence="11">MMS-M-51</strain>
    </source>
</reference>
<comment type="function">
    <text evidence="8">Converts the free carboxyl group of a malonyl-thioester to its methyl ester by transfer of a methyl group from S-adenosyl-L-methionine (SAM). It allows to synthesize pimeloyl-ACP via the fatty acid synthetic pathway.</text>
</comment>
<feature type="domain" description="Methyltransferase type 11" evidence="9">
    <location>
        <begin position="52"/>
        <end position="152"/>
    </location>
</feature>
<dbReference type="Pfam" id="PF08241">
    <property type="entry name" value="Methyltransf_11"/>
    <property type="match status" value="1"/>
</dbReference>
<evidence type="ECO:0000259" key="9">
    <source>
        <dbReference type="Pfam" id="PF08241"/>
    </source>
</evidence>
<dbReference type="GO" id="GO:0102130">
    <property type="term" value="F:malonyl-CoA methyltransferase activity"/>
    <property type="evidence" value="ECO:0007669"/>
    <property type="project" value="UniProtKB-EC"/>
</dbReference>
<dbReference type="EC" id="2.1.1.197" evidence="3 8"/>
<evidence type="ECO:0000256" key="2">
    <source>
        <dbReference type="ARBA" id="ARBA00004746"/>
    </source>
</evidence>
<dbReference type="EMBL" id="CP040946">
    <property type="protein sequence ID" value="QDC43441.1"/>
    <property type="molecule type" value="Genomic_DNA"/>
</dbReference>
<dbReference type="PANTHER" id="PTHR13090:SF1">
    <property type="entry name" value="ARGININE-HYDROXYLASE NDUFAF5, MITOCHONDRIAL"/>
    <property type="match status" value="1"/>
</dbReference>
<evidence type="ECO:0000256" key="3">
    <source>
        <dbReference type="ARBA" id="ARBA00012327"/>
    </source>
</evidence>
<dbReference type="Proteomes" id="UP000311008">
    <property type="component" value="Chromosome"/>
</dbReference>
<dbReference type="InterPro" id="IPR013216">
    <property type="entry name" value="Methyltransf_11"/>
</dbReference>
<dbReference type="HAMAP" id="MF_00835">
    <property type="entry name" value="BioC"/>
    <property type="match status" value="1"/>
</dbReference>
<dbReference type="NCBIfam" id="TIGR02072">
    <property type="entry name" value="BioC"/>
    <property type="match status" value="1"/>
</dbReference>
<sequence>MQDVYQIDKSRMRQSFHRAAKQYDAAAILQRQVRQEMLSRLDVVKLAPMRILDAGCGTGHGLQALLKHFKQAQGVALDIAEGMLDRSRALFPWYRFWQTKPQFVCGDIESLPLTTASVDMVWSNLAVQWCNDLDVVLQEFRRVLKPNGLLMFATLGPDTLKELRAASGESHTHVSRFIDMHDIGDALTRAGFSAPVLDVMHYTLTYDSVESVMRDLKAIGAHNATAGRAKGLTGKGFMQRLRQGYEGFRRDGKLPATYEVVFVHAWTGSQPYTAPGTQPVQFMPRKTVSAGE</sequence>
<dbReference type="InterPro" id="IPR011814">
    <property type="entry name" value="BioC"/>
</dbReference>
<dbReference type="AlphaFoldDB" id="A0A5B8CQC1"/>
<keyword evidence="4 8" id="KW-0489">Methyltransferase</keyword>
<evidence type="ECO:0000256" key="5">
    <source>
        <dbReference type="ARBA" id="ARBA00022679"/>
    </source>
</evidence>
<dbReference type="CDD" id="cd02440">
    <property type="entry name" value="AdoMet_MTases"/>
    <property type="match status" value="1"/>
</dbReference>
<keyword evidence="11" id="KW-1185">Reference proteome</keyword>
<keyword evidence="7 8" id="KW-0093">Biotin biosynthesis</keyword>
<evidence type="ECO:0000256" key="7">
    <source>
        <dbReference type="ARBA" id="ARBA00022756"/>
    </source>
</evidence>
<dbReference type="InterPro" id="IPR050602">
    <property type="entry name" value="Malonyl-ACP_OMT"/>
</dbReference>
<keyword evidence="6 8" id="KW-0949">S-adenosyl-L-methionine</keyword>
<proteinExistence type="inferred from homology"/>
<comment type="similarity">
    <text evidence="8">Belongs to the methyltransferase superfamily.</text>
</comment>
<keyword evidence="5 8" id="KW-0808">Transferase</keyword>
<dbReference type="OrthoDB" id="9760689at2"/>
<evidence type="ECO:0000256" key="6">
    <source>
        <dbReference type="ARBA" id="ARBA00022691"/>
    </source>
</evidence>
<comment type="pathway">
    <text evidence="2 8">Cofactor biosynthesis; biotin biosynthesis.</text>
</comment>
<evidence type="ECO:0000313" key="11">
    <source>
        <dbReference type="Proteomes" id="UP000311008"/>
    </source>
</evidence>
<dbReference type="RefSeq" id="WP_140002478.1">
    <property type="nucleotide sequence ID" value="NZ_CP040946.1"/>
</dbReference>
<dbReference type="SUPFAM" id="SSF53335">
    <property type="entry name" value="S-adenosyl-L-methionine-dependent methyltransferases"/>
    <property type="match status" value="1"/>
</dbReference>
<comment type="catalytic activity">
    <reaction evidence="1 8">
        <text>malonyl-[ACP] + S-adenosyl-L-methionine = malonyl-[ACP] methyl ester + S-adenosyl-L-homocysteine</text>
        <dbReference type="Rhea" id="RHEA:17105"/>
        <dbReference type="Rhea" id="RHEA-COMP:9623"/>
        <dbReference type="Rhea" id="RHEA-COMP:9954"/>
        <dbReference type="ChEBI" id="CHEBI:57856"/>
        <dbReference type="ChEBI" id="CHEBI:59789"/>
        <dbReference type="ChEBI" id="CHEBI:78449"/>
        <dbReference type="ChEBI" id="CHEBI:78845"/>
        <dbReference type="EC" id="2.1.1.197"/>
    </reaction>
</comment>
<dbReference type="GO" id="GO:0009102">
    <property type="term" value="P:biotin biosynthetic process"/>
    <property type="evidence" value="ECO:0007669"/>
    <property type="project" value="UniProtKB-UniRule"/>
</dbReference>
<dbReference type="UniPathway" id="UPA00078"/>
<dbReference type="KEGG" id="mmec:FIU01_02150"/>